<comment type="caution">
    <text evidence="2">The sequence shown here is derived from an EMBL/GenBank/DDBJ whole genome shotgun (WGS) entry which is preliminary data.</text>
</comment>
<feature type="compositionally biased region" description="Low complexity" evidence="1">
    <location>
        <begin position="112"/>
        <end position="126"/>
    </location>
</feature>
<evidence type="ECO:0000256" key="1">
    <source>
        <dbReference type="SAM" id="MobiDB-lite"/>
    </source>
</evidence>
<gene>
    <name evidence="2" type="ORF">HPB48_023053</name>
</gene>
<dbReference type="EMBL" id="JABSTR010000006">
    <property type="protein sequence ID" value="KAH9374483.1"/>
    <property type="molecule type" value="Genomic_DNA"/>
</dbReference>
<dbReference type="VEuPathDB" id="VectorBase:HLOH_060286"/>
<dbReference type="AlphaFoldDB" id="A0A9J6GH59"/>
<feature type="region of interest" description="Disordered" evidence="1">
    <location>
        <begin position="1"/>
        <end position="47"/>
    </location>
</feature>
<organism evidence="2 3">
    <name type="scientific">Haemaphysalis longicornis</name>
    <name type="common">Bush tick</name>
    <dbReference type="NCBI Taxonomy" id="44386"/>
    <lineage>
        <taxon>Eukaryota</taxon>
        <taxon>Metazoa</taxon>
        <taxon>Ecdysozoa</taxon>
        <taxon>Arthropoda</taxon>
        <taxon>Chelicerata</taxon>
        <taxon>Arachnida</taxon>
        <taxon>Acari</taxon>
        <taxon>Parasitiformes</taxon>
        <taxon>Ixodida</taxon>
        <taxon>Ixodoidea</taxon>
        <taxon>Ixodidae</taxon>
        <taxon>Haemaphysalinae</taxon>
        <taxon>Haemaphysalis</taxon>
    </lineage>
</organism>
<sequence>MGPKKRKYNKYLSDKTCEVPSRTKHRQRSNAAETGEPSSDVFAQPCSHGETLLAHSTAAAGADFVMTVSEPNDGASPVNTHSECNSVDESESDQPLSVGSDDSDSDLAGNESSDATASGSSDTTASECSDRTDS</sequence>
<evidence type="ECO:0000313" key="2">
    <source>
        <dbReference type="EMBL" id="KAH9374483.1"/>
    </source>
</evidence>
<feature type="region of interest" description="Disordered" evidence="1">
    <location>
        <begin position="68"/>
        <end position="134"/>
    </location>
</feature>
<keyword evidence="3" id="KW-1185">Reference proteome</keyword>
<reference evidence="2 3" key="1">
    <citation type="journal article" date="2020" name="Cell">
        <title>Large-Scale Comparative Analyses of Tick Genomes Elucidate Their Genetic Diversity and Vector Capacities.</title>
        <authorList>
            <consortium name="Tick Genome and Microbiome Consortium (TIGMIC)"/>
            <person name="Jia N."/>
            <person name="Wang J."/>
            <person name="Shi W."/>
            <person name="Du L."/>
            <person name="Sun Y."/>
            <person name="Zhan W."/>
            <person name="Jiang J.F."/>
            <person name="Wang Q."/>
            <person name="Zhang B."/>
            <person name="Ji P."/>
            <person name="Bell-Sakyi L."/>
            <person name="Cui X.M."/>
            <person name="Yuan T.T."/>
            <person name="Jiang B.G."/>
            <person name="Yang W.F."/>
            <person name="Lam T.T."/>
            <person name="Chang Q.C."/>
            <person name="Ding S.J."/>
            <person name="Wang X.J."/>
            <person name="Zhu J.G."/>
            <person name="Ruan X.D."/>
            <person name="Zhao L."/>
            <person name="Wei J.T."/>
            <person name="Ye R.Z."/>
            <person name="Que T.C."/>
            <person name="Du C.H."/>
            <person name="Zhou Y.H."/>
            <person name="Cheng J.X."/>
            <person name="Dai P.F."/>
            <person name="Guo W.B."/>
            <person name="Han X.H."/>
            <person name="Huang E.J."/>
            <person name="Li L.F."/>
            <person name="Wei W."/>
            <person name="Gao Y.C."/>
            <person name="Liu J.Z."/>
            <person name="Shao H.Z."/>
            <person name="Wang X."/>
            <person name="Wang C.C."/>
            <person name="Yang T.C."/>
            <person name="Huo Q.B."/>
            <person name="Li W."/>
            <person name="Chen H.Y."/>
            <person name="Chen S.E."/>
            <person name="Zhou L.G."/>
            <person name="Ni X.B."/>
            <person name="Tian J.H."/>
            <person name="Sheng Y."/>
            <person name="Liu T."/>
            <person name="Pan Y.S."/>
            <person name="Xia L.Y."/>
            <person name="Li J."/>
            <person name="Zhao F."/>
            <person name="Cao W.C."/>
        </authorList>
    </citation>
    <scope>NUCLEOTIDE SEQUENCE [LARGE SCALE GENOMIC DNA]</scope>
    <source>
        <strain evidence="2">HaeL-2018</strain>
    </source>
</reference>
<name>A0A9J6GH59_HAELO</name>
<dbReference type="Proteomes" id="UP000821853">
    <property type="component" value="Chromosome 4"/>
</dbReference>
<proteinExistence type="predicted"/>
<accession>A0A9J6GH59</accession>
<evidence type="ECO:0000313" key="3">
    <source>
        <dbReference type="Proteomes" id="UP000821853"/>
    </source>
</evidence>
<protein>
    <submittedName>
        <fullName evidence="2">Uncharacterized protein</fullName>
    </submittedName>
</protein>